<dbReference type="InterPro" id="IPR046849">
    <property type="entry name" value="E2_motif"/>
</dbReference>
<reference evidence="3" key="1">
    <citation type="submission" date="2020-06" db="EMBL/GenBank/DDBJ databases">
        <authorList>
            <person name="Li T."/>
            <person name="Hu X."/>
            <person name="Zhang T."/>
            <person name="Song X."/>
            <person name="Zhang H."/>
            <person name="Dai N."/>
            <person name="Sheng W."/>
            <person name="Hou X."/>
            <person name="Wei L."/>
        </authorList>
    </citation>
    <scope>NUCLEOTIDE SEQUENCE</scope>
    <source>
        <strain evidence="3">G01</strain>
        <tissue evidence="3">Leaf</tissue>
    </source>
</reference>
<sequence length="196" mass="22637">MDPHNPGNYVLISNVYAAAGRWEDVEQVRMRMKVRGLKKDPGCSWIEVGNKVHTFMTRDRSHPQSDEIYDQLSQITEKLETEGGYKAQTSYVLHNVEEKEKVTMLYGHSERLALAYGLLTTSQRMPIRVTKNLRVCGDCHTFTKLVSKIFEREIIVRDANRFHHFRDGVCSCGDFWITETQNILWCVIGENPLLMA</sequence>
<dbReference type="Pfam" id="PF14432">
    <property type="entry name" value="DYW_deaminase"/>
    <property type="match status" value="1"/>
</dbReference>
<comment type="caution">
    <text evidence="3">The sequence shown here is derived from an EMBL/GenBank/DDBJ whole genome shotgun (WGS) entry which is preliminary data.</text>
</comment>
<feature type="domain" description="DYW" evidence="2">
    <location>
        <begin position="84"/>
        <end position="176"/>
    </location>
</feature>
<name>A0AAW2QU43_9LAMI</name>
<comment type="similarity">
    <text evidence="1">Belongs to the PPR family. PCMP-H subfamily.</text>
</comment>
<evidence type="ECO:0000313" key="3">
    <source>
        <dbReference type="EMBL" id="KAL0371257.1"/>
    </source>
</evidence>
<dbReference type="GO" id="GO:0008270">
    <property type="term" value="F:zinc ion binding"/>
    <property type="evidence" value="ECO:0007669"/>
    <property type="project" value="InterPro"/>
</dbReference>
<dbReference type="EMBL" id="JACGWK010000002">
    <property type="protein sequence ID" value="KAL0371257.1"/>
    <property type="molecule type" value="Genomic_DNA"/>
</dbReference>
<dbReference type="Pfam" id="PF20430">
    <property type="entry name" value="Eplus_motif"/>
    <property type="match status" value="1"/>
</dbReference>
<gene>
    <name evidence="3" type="ORF">Sangu_0443800</name>
</gene>
<evidence type="ECO:0000256" key="1">
    <source>
        <dbReference type="ARBA" id="ARBA00006643"/>
    </source>
</evidence>
<dbReference type="InterPro" id="IPR046848">
    <property type="entry name" value="E_motif"/>
</dbReference>
<accession>A0AAW2QU43</accession>
<protein>
    <submittedName>
        <fullName evidence="3">Pentatricopeptide repeat-containing protein, chloroplastic</fullName>
    </submittedName>
</protein>
<dbReference type="GO" id="GO:0009451">
    <property type="term" value="P:RNA modification"/>
    <property type="evidence" value="ECO:0007669"/>
    <property type="project" value="InterPro"/>
</dbReference>
<dbReference type="InterPro" id="IPR046960">
    <property type="entry name" value="PPR_At4g14850-like_plant"/>
</dbReference>
<reference evidence="3" key="2">
    <citation type="journal article" date="2024" name="Plant">
        <title>Genomic evolution and insights into agronomic trait innovations of Sesamum species.</title>
        <authorList>
            <person name="Miao H."/>
            <person name="Wang L."/>
            <person name="Qu L."/>
            <person name="Liu H."/>
            <person name="Sun Y."/>
            <person name="Le M."/>
            <person name="Wang Q."/>
            <person name="Wei S."/>
            <person name="Zheng Y."/>
            <person name="Lin W."/>
            <person name="Duan Y."/>
            <person name="Cao H."/>
            <person name="Xiong S."/>
            <person name="Wang X."/>
            <person name="Wei L."/>
            <person name="Li C."/>
            <person name="Ma Q."/>
            <person name="Ju M."/>
            <person name="Zhao R."/>
            <person name="Li G."/>
            <person name="Mu C."/>
            <person name="Tian Q."/>
            <person name="Mei H."/>
            <person name="Zhang T."/>
            <person name="Gao T."/>
            <person name="Zhang H."/>
        </authorList>
    </citation>
    <scope>NUCLEOTIDE SEQUENCE</scope>
    <source>
        <strain evidence="3">G01</strain>
    </source>
</reference>
<dbReference type="PANTHER" id="PTHR47926">
    <property type="entry name" value="PENTATRICOPEPTIDE REPEAT-CONTAINING PROTEIN"/>
    <property type="match status" value="1"/>
</dbReference>
<organism evidence="3">
    <name type="scientific">Sesamum angustifolium</name>
    <dbReference type="NCBI Taxonomy" id="2727405"/>
    <lineage>
        <taxon>Eukaryota</taxon>
        <taxon>Viridiplantae</taxon>
        <taxon>Streptophyta</taxon>
        <taxon>Embryophyta</taxon>
        <taxon>Tracheophyta</taxon>
        <taxon>Spermatophyta</taxon>
        <taxon>Magnoliopsida</taxon>
        <taxon>eudicotyledons</taxon>
        <taxon>Gunneridae</taxon>
        <taxon>Pentapetalae</taxon>
        <taxon>asterids</taxon>
        <taxon>lamiids</taxon>
        <taxon>Lamiales</taxon>
        <taxon>Pedaliaceae</taxon>
        <taxon>Sesamum</taxon>
    </lineage>
</organism>
<proteinExistence type="inferred from homology"/>
<dbReference type="AlphaFoldDB" id="A0AAW2QU43"/>
<dbReference type="Pfam" id="PF20431">
    <property type="entry name" value="E_motif"/>
    <property type="match status" value="1"/>
</dbReference>
<dbReference type="InterPro" id="IPR032867">
    <property type="entry name" value="DYW_dom"/>
</dbReference>
<dbReference type="GO" id="GO:0003723">
    <property type="term" value="F:RNA binding"/>
    <property type="evidence" value="ECO:0007669"/>
    <property type="project" value="InterPro"/>
</dbReference>
<evidence type="ECO:0000259" key="2">
    <source>
        <dbReference type="Pfam" id="PF14432"/>
    </source>
</evidence>